<evidence type="ECO:0000313" key="2">
    <source>
        <dbReference type="Proteomes" id="UP000550260"/>
    </source>
</evidence>
<organism evidence="1 2">
    <name type="scientific">Amycolatopsis echigonensis</name>
    <dbReference type="NCBI Taxonomy" id="2576905"/>
    <lineage>
        <taxon>Bacteria</taxon>
        <taxon>Bacillati</taxon>
        <taxon>Actinomycetota</taxon>
        <taxon>Actinomycetes</taxon>
        <taxon>Pseudonocardiales</taxon>
        <taxon>Pseudonocardiaceae</taxon>
        <taxon>Amycolatopsis</taxon>
    </lineage>
</organism>
<sequence length="138" mass="15101">MGIIYCGPYADALADDHEGYAARILPDGTETGTWTHATREFTGYRAHCACGWRGTAAYPATDEGENLAVEEWGRDHLIPLVNTVARRHTVTGEQLLTLVRELRGSVDCVGDEQGAGVLHAVERIEELLDDLAHDEAVR</sequence>
<comment type="caution">
    <text evidence="1">The sequence shown here is derived from an EMBL/GenBank/DDBJ whole genome shotgun (WGS) entry which is preliminary data.</text>
</comment>
<dbReference type="EMBL" id="JACJHR010000025">
    <property type="protein sequence ID" value="MBB2501182.1"/>
    <property type="molecule type" value="Genomic_DNA"/>
</dbReference>
<dbReference type="AlphaFoldDB" id="A0A8E2B5A2"/>
<dbReference type="Proteomes" id="UP000550260">
    <property type="component" value="Unassembled WGS sequence"/>
</dbReference>
<name>A0A8E2B5A2_9PSEU</name>
<reference evidence="1 2" key="1">
    <citation type="submission" date="2020-08" db="EMBL/GenBank/DDBJ databases">
        <title>Amycolatopsis echigonensis JCM 21831.</title>
        <authorList>
            <person name="Tedsree N."/>
            <person name="Kuncharoen N."/>
            <person name="Likhitwitayawuid K."/>
            <person name="Tanasupawat S."/>
        </authorList>
    </citation>
    <scope>NUCLEOTIDE SEQUENCE [LARGE SCALE GENOMIC DNA]</scope>
    <source>
        <strain evidence="1 2">JCM 21831</strain>
    </source>
</reference>
<dbReference type="RefSeq" id="WP_183124470.1">
    <property type="nucleotide sequence ID" value="NZ_JACJHR010000025.1"/>
</dbReference>
<protein>
    <submittedName>
        <fullName evidence="1">Uncharacterized protein</fullName>
    </submittedName>
</protein>
<proteinExistence type="predicted"/>
<gene>
    <name evidence="1" type="ORF">H5411_18855</name>
</gene>
<evidence type="ECO:0000313" key="1">
    <source>
        <dbReference type="EMBL" id="MBB2501182.1"/>
    </source>
</evidence>
<accession>A0A8E2B5A2</accession>